<evidence type="ECO:0000256" key="2">
    <source>
        <dbReference type="SAM" id="MobiDB-lite"/>
    </source>
</evidence>
<name>A0A2G5ICX9_CERBT</name>
<evidence type="ECO:0000256" key="1">
    <source>
        <dbReference type="ARBA" id="ARBA00007665"/>
    </source>
</evidence>
<dbReference type="GO" id="GO:0006446">
    <property type="term" value="P:regulation of translational initiation"/>
    <property type="evidence" value="ECO:0007669"/>
    <property type="project" value="TreeGrafter"/>
</dbReference>
<dbReference type="Pfam" id="PF01205">
    <property type="entry name" value="Impact_N"/>
    <property type="match status" value="1"/>
</dbReference>
<dbReference type="EMBL" id="CP134184">
    <property type="protein sequence ID" value="WPA96419.1"/>
    <property type="molecule type" value="Genomic_DNA"/>
</dbReference>
<dbReference type="GO" id="GO:0140469">
    <property type="term" value="P:GCN2-mediated signaling"/>
    <property type="evidence" value="ECO:0007669"/>
    <property type="project" value="TreeGrafter"/>
</dbReference>
<dbReference type="Proteomes" id="UP000230605">
    <property type="component" value="Chromosome 1"/>
</dbReference>
<accession>A0A2G5ICX9</accession>
<dbReference type="Gene3D" id="3.30.230.30">
    <property type="entry name" value="Impact, N-terminal domain"/>
    <property type="match status" value="1"/>
</dbReference>
<dbReference type="InterPro" id="IPR001498">
    <property type="entry name" value="Impact_N"/>
</dbReference>
<reference evidence="5 7" key="2">
    <citation type="submission" date="2023-09" db="EMBL/GenBank/DDBJ databases">
        <title>Complete-Gapless Cercospora beticola genome.</title>
        <authorList>
            <person name="Wyatt N.A."/>
            <person name="Spanner R.E."/>
            <person name="Bolton M.D."/>
        </authorList>
    </citation>
    <scope>NUCLEOTIDE SEQUENCE [LARGE SCALE GENOMIC DNA]</scope>
    <source>
        <strain evidence="5">Cb09-40</strain>
    </source>
</reference>
<reference evidence="4 6" key="1">
    <citation type="submission" date="2015-10" db="EMBL/GenBank/DDBJ databases">
        <title>The cercosporin biosynthetic gene cluster was horizontally transferred to several fungal lineages and shown to be expanded in Cercospora beticola based on microsynteny with recipient genomes.</title>
        <authorList>
            <person name="De Jonge R."/>
            <person name="Ebert M.K."/>
            <person name="Suttle J.C."/>
            <person name="Jurick Ii W.M."/>
            <person name="Secor G.A."/>
            <person name="Thomma B.P."/>
            <person name="Van De Peer Y."/>
            <person name="Bolton M.D."/>
        </authorList>
    </citation>
    <scope>NUCLEOTIDE SEQUENCE [LARGE SCALE GENOMIC DNA]</scope>
    <source>
        <strain evidence="4 6">09-40</strain>
    </source>
</reference>
<dbReference type="InterPro" id="IPR036956">
    <property type="entry name" value="Impact_N_sf"/>
</dbReference>
<dbReference type="EMBL" id="LKMD01000100">
    <property type="protein sequence ID" value="PIB02639.1"/>
    <property type="molecule type" value="Genomic_DNA"/>
</dbReference>
<evidence type="ECO:0000259" key="3">
    <source>
        <dbReference type="Pfam" id="PF01205"/>
    </source>
</evidence>
<keyword evidence="7" id="KW-1185">Reference proteome</keyword>
<feature type="domain" description="Impact N-terminal" evidence="3">
    <location>
        <begin position="28"/>
        <end position="131"/>
    </location>
</feature>
<dbReference type="PANTHER" id="PTHR16301">
    <property type="entry name" value="IMPACT-RELATED"/>
    <property type="match status" value="1"/>
</dbReference>
<evidence type="ECO:0000313" key="5">
    <source>
        <dbReference type="EMBL" id="WPA96419.1"/>
    </source>
</evidence>
<dbReference type="InterPro" id="IPR023582">
    <property type="entry name" value="Impact"/>
</dbReference>
<organism evidence="4 6">
    <name type="scientific">Cercospora beticola</name>
    <name type="common">Sugarbeet leaf spot fungus</name>
    <dbReference type="NCBI Taxonomy" id="122368"/>
    <lineage>
        <taxon>Eukaryota</taxon>
        <taxon>Fungi</taxon>
        <taxon>Dikarya</taxon>
        <taxon>Ascomycota</taxon>
        <taxon>Pezizomycotina</taxon>
        <taxon>Dothideomycetes</taxon>
        <taxon>Dothideomycetidae</taxon>
        <taxon>Mycosphaerellales</taxon>
        <taxon>Mycosphaerellaceae</taxon>
        <taxon>Cercospora</taxon>
    </lineage>
</organism>
<dbReference type="Proteomes" id="UP001302367">
    <property type="component" value="Chromosome 1"/>
</dbReference>
<dbReference type="AlphaFoldDB" id="A0A2G5ICX9"/>
<dbReference type="OrthoDB" id="69641at2759"/>
<feature type="compositionally biased region" description="Low complexity" evidence="2">
    <location>
        <begin position="200"/>
        <end position="215"/>
    </location>
</feature>
<feature type="region of interest" description="Disordered" evidence="2">
    <location>
        <begin position="195"/>
        <end position="215"/>
    </location>
</feature>
<protein>
    <submittedName>
        <fullName evidence="4">IMPACT family member</fullName>
    </submittedName>
</protein>
<dbReference type="SUPFAM" id="SSF54211">
    <property type="entry name" value="Ribosomal protein S5 domain 2-like"/>
    <property type="match status" value="1"/>
</dbReference>
<dbReference type="GO" id="GO:0005737">
    <property type="term" value="C:cytoplasm"/>
    <property type="evidence" value="ECO:0007669"/>
    <property type="project" value="TreeGrafter"/>
</dbReference>
<dbReference type="InterPro" id="IPR020568">
    <property type="entry name" value="Ribosomal_Su5_D2-typ_SF"/>
</dbReference>
<gene>
    <name evidence="4" type="ORF">CB0940_00995</name>
    <name evidence="5" type="ORF">RHO25_001026</name>
</gene>
<proteinExistence type="inferred from homology"/>
<feature type="region of interest" description="Disordered" evidence="2">
    <location>
        <begin position="1"/>
        <end position="27"/>
    </location>
</feature>
<evidence type="ECO:0000313" key="7">
    <source>
        <dbReference type="Proteomes" id="UP001302367"/>
    </source>
</evidence>
<dbReference type="PANTHER" id="PTHR16301:SF25">
    <property type="entry name" value="PROTEIN IMPACT"/>
    <property type="match status" value="1"/>
</dbReference>
<evidence type="ECO:0000313" key="6">
    <source>
        <dbReference type="Proteomes" id="UP000230605"/>
    </source>
</evidence>
<sequence length="258" mass="28483">MSLKRKASDPDDAPDEPPFFRSQPIEDRQSTFIGFYSSSLKPKELQALPELKTADHKVAGWRRESNQQSIGKAKLYVTGSDDDGEKYAGKKVEKVMEACNATGSVVVARWWGGIMLGPVRFTHIETVARDSIRACESHRAEAVAKRRKVLEDKEEHAKLCRTLADRDASITVLRKLAADKEQKLKDIQDGIAETKEADADAQQATASTPTANASTDYSTLPLDRLRVLEKARDATLSFLLKRIDKAEGDLAKLAIDAG</sequence>
<evidence type="ECO:0000313" key="4">
    <source>
        <dbReference type="EMBL" id="PIB02639.1"/>
    </source>
</evidence>
<comment type="similarity">
    <text evidence="1">Belongs to the IMPACT family.</text>
</comment>